<dbReference type="EMBL" id="JACSPM010000001">
    <property type="protein sequence ID" value="MBD8022307.1"/>
    <property type="molecule type" value="Genomic_DNA"/>
</dbReference>
<dbReference type="InterPro" id="IPR011335">
    <property type="entry name" value="Restrct_endonuc-II-like"/>
</dbReference>
<dbReference type="SUPFAM" id="SSF52980">
    <property type="entry name" value="Restriction endonuclease-like"/>
    <property type="match status" value="1"/>
</dbReference>
<protein>
    <submittedName>
        <fullName evidence="2">DUF559 domain-containing protein</fullName>
    </submittedName>
</protein>
<evidence type="ECO:0000259" key="1">
    <source>
        <dbReference type="Pfam" id="PF04480"/>
    </source>
</evidence>
<dbReference type="Proteomes" id="UP000602532">
    <property type="component" value="Unassembled WGS sequence"/>
</dbReference>
<reference evidence="2 3" key="1">
    <citation type="submission" date="2020-08" db="EMBL/GenBank/DDBJ databases">
        <title>A Genomic Blueprint of the Chicken Gut Microbiome.</title>
        <authorList>
            <person name="Gilroy R."/>
            <person name="Ravi A."/>
            <person name="Getino M."/>
            <person name="Pursley I."/>
            <person name="Horton D.L."/>
            <person name="Alikhan N.-F."/>
            <person name="Baker D."/>
            <person name="Gharbi K."/>
            <person name="Hall N."/>
            <person name="Watson M."/>
            <person name="Adriaenssens E.M."/>
            <person name="Foster-Nyarko E."/>
            <person name="Jarju S."/>
            <person name="Secka A."/>
            <person name="Antonio M."/>
            <person name="Oren A."/>
            <person name="Chaudhuri R."/>
            <person name="La Ragione R.M."/>
            <person name="Hildebrand F."/>
            <person name="Pallen M.J."/>
        </authorList>
    </citation>
    <scope>NUCLEOTIDE SEQUENCE [LARGE SCALE GENOMIC DNA]</scope>
    <source>
        <strain evidence="2 3">Sa1CUA4</strain>
    </source>
</reference>
<dbReference type="InterPro" id="IPR007569">
    <property type="entry name" value="DUF559"/>
</dbReference>
<dbReference type="Pfam" id="PF04480">
    <property type="entry name" value="DUF559"/>
    <property type="match status" value="1"/>
</dbReference>
<sequence length="278" mass="30612">MLGYADLRLEFSRRRIDALLADGRIIRLRKGSYVGADCPPLLGAAARGGGRLDCVSLLRLLGVFVLESAGTHIQMDRTATRIPRKDARFVRHFRESGVVRSSLVADLVEAVAQACRCQSPRAAIATLDSVVHLGLLDEVGIAEVFARLPRRYQVLRELLDPRSESGPETLVRLLVRGLGLDIDLQVVLSGVGRVDLIVDGWLIIECDSEAHHSGWPARRRDSRRDLAAAALGFTTLRPIAEDIMYHPDIVVEAVRGLVQARRGAHNVGEPRTRTRGTR</sequence>
<dbReference type="Gene3D" id="3.40.960.10">
    <property type="entry name" value="VSR Endonuclease"/>
    <property type="match status" value="1"/>
</dbReference>
<evidence type="ECO:0000313" key="2">
    <source>
        <dbReference type="EMBL" id="MBD8022307.1"/>
    </source>
</evidence>
<accession>A0ABR8WYZ3</accession>
<keyword evidence="3" id="KW-1185">Reference proteome</keyword>
<gene>
    <name evidence="2" type="ORF">H9622_01720</name>
</gene>
<name>A0ABR8WYZ3_9MICO</name>
<comment type="caution">
    <text evidence="2">The sequence shown here is derived from an EMBL/GenBank/DDBJ whole genome shotgun (WGS) entry which is preliminary data.</text>
</comment>
<evidence type="ECO:0000313" key="3">
    <source>
        <dbReference type="Proteomes" id="UP000602532"/>
    </source>
</evidence>
<proteinExistence type="predicted"/>
<organism evidence="2 3">
    <name type="scientific">Microbacterium gallinarum</name>
    <dbReference type="NCBI Taxonomy" id="2762209"/>
    <lineage>
        <taxon>Bacteria</taxon>
        <taxon>Bacillati</taxon>
        <taxon>Actinomycetota</taxon>
        <taxon>Actinomycetes</taxon>
        <taxon>Micrococcales</taxon>
        <taxon>Microbacteriaceae</taxon>
        <taxon>Microbacterium</taxon>
    </lineage>
</organism>
<feature type="domain" description="DUF559" evidence="1">
    <location>
        <begin position="201"/>
        <end position="255"/>
    </location>
</feature>